<dbReference type="OrthoDB" id="6370831at2759"/>
<dbReference type="EMBL" id="PZQS01000011">
    <property type="protein sequence ID" value="PVD22588.1"/>
    <property type="molecule type" value="Genomic_DNA"/>
</dbReference>
<protein>
    <recommendedName>
        <fullName evidence="3">Ig-like domain-containing protein</fullName>
    </recommendedName>
</protein>
<keyword evidence="2" id="KW-1133">Transmembrane helix</keyword>
<gene>
    <name evidence="4" type="ORF">C0Q70_18406</name>
</gene>
<evidence type="ECO:0000256" key="1">
    <source>
        <dbReference type="SAM" id="MobiDB-lite"/>
    </source>
</evidence>
<evidence type="ECO:0000256" key="2">
    <source>
        <dbReference type="SAM" id="Phobius"/>
    </source>
</evidence>
<dbReference type="AlphaFoldDB" id="A0A2T7NN42"/>
<feature type="domain" description="Ig-like" evidence="3">
    <location>
        <begin position="186"/>
        <end position="298"/>
    </location>
</feature>
<evidence type="ECO:0000313" key="4">
    <source>
        <dbReference type="EMBL" id="PVD22588.1"/>
    </source>
</evidence>
<proteinExistence type="predicted"/>
<dbReference type="Proteomes" id="UP000245119">
    <property type="component" value="Linkage Group LG11"/>
</dbReference>
<feature type="region of interest" description="Disordered" evidence="1">
    <location>
        <begin position="976"/>
        <end position="1153"/>
    </location>
</feature>
<dbReference type="SMART" id="SM00409">
    <property type="entry name" value="IG"/>
    <property type="match status" value="6"/>
</dbReference>
<dbReference type="InterPro" id="IPR007110">
    <property type="entry name" value="Ig-like_dom"/>
</dbReference>
<organism evidence="4 5">
    <name type="scientific">Pomacea canaliculata</name>
    <name type="common">Golden apple snail</name>
    <dbReference type="NCBI Taxonomy" id="400727"/>
    <lineage>
        <taxon>Eukaryota</taxon>
        <taxon>Metazoa</taxon>
        <taxon>Spiralia</taxon>
        <taxon>Lophotrochozoa</taxon>
        <taxon>Mollusca</taxon>
        <taxon>Gastropoda</taxon>
        <taxon>Caenogastropoda</taxon>
        <taxon>Architaenioglossa</taxon>
        <taxon>Ampullarioidea</taxon>
        <taxon>Ampullariidae</taxon>
        <taxon>Pomacea</taxon>
    </lineage>
</organism>
<feature type="compositionally biased region" description="Polar residues" evidence="1">
    <location>
        <begin position="1057"/>
        <end position="1067"/>
    </location>
</feature>
<keyword evidence="2" id="KW-0812">Transmembrane</keyword>
<keyword evidence="2" id="KW-0472">Membrane</keyword>
<keyword evidence="5" id="KW-1185">Reference proteome</keyword>
<dbReference type="PROSITE" id="PS50835">
    <property type="entry name" value="IG_LIKE"/>
    <property type="match status" value="2"/>
</dbReference>
<dbReference type="PANTHER" id="PTHR11422">
    <property type="entry name" value="T-CELL SURFACE GLYCOPROTEIN CD4"/>
    <property type="match status" value="1"/>
</dbReference>
<feature type="transmembrane region" description="Helical" evidence="2">
    <location>
        <begin position="943"/>
        <end position="969"/>
    </location>
</feature>
<sequence>MQGTRVARCFWQKDRPVCNTVSGYQHTFTDEVGITIPQSSRNQSGRYACIVQGSESTAFASCNFTVMTAGTTTCAIPSVKMSSQTSLTCNFPEDISKTRADISVYHHSMQGRTETVMSCTWEKEKLNCSTHCGYEVEGNVSDHVILRVHNTSEDHEGTYDCQIKGFVSAFYKNCSFELEKEVEQQPRTTSFCNISRVNETESVELTCAFSVDVNATRQNFSVIHLANEGRKAVDILTCVWVKEKVNCVTAPEYEFNSTITDQLVIRVPRASRDHNGTYACHVQSFDSTGFAPCEFIFSKDGKTKCEIPSVKLMSQTSLTCYFPEDISKTRSDFTVHHHSIQGFTDAVSSCEWNNEKLNCSTSRGYEVDGNVTDHVTLRVHNTSKNHEGLYSCQMTGVGSDGYENCSFQLEKDDKQQLVDMSSCNISSVKETKAAELICTFSVDVNETKQNFKVIHLGHYGRKSFGVLVCIWMGDRLDCTTSPTYEFNNTVSRQLVVRIPRASRDHSGNYACYVPVSQLDGFESCEFMVMTDILDCGWSSGKMDCSIYRPGYKYDSTTHVSNKFSLEILRASAEHIGTYRCNVADVDSKNIKPCEFRVKVVEKTVCVISSKKTRTSLTCYYPEDLNKTRTNFTIYHYPRTGLKEVIVACEWKRNNLTCNTTHGYEFDNRVSDYLTLKIPMALESQEGAYSCHISGARSLHYDLCTVTPEKTMTSTCQIPSVEEAEPTTLTCRFIVDVNMTKRNFAVVHYSNTDRKAAEIANCTWLGAHLDCTTADGYHFNNTAMDHVVIRVPQASHNHSGTYVCHIMGVVDSSFEPCEFIIMPATTSSCNISSVQTMEAMTLTCTFNVDINMTRRNFAVVHRGVEDGKGADVLNCTWMNEQLNCTTAPGYKFNKIVTNHFSMKIPQISKENRGIYACHVLGARSNGSETCKFISSSEGYTDKFFLNWFIIAAGAIAMCLLLSLIPVIVILRKKNTSRINERSHEEEGAVNERTPMLQDGDGGRDQETCGSPVDEYTNQNASQEQDVLSSQSLMQSVDGVMNHQTSPQSGSLDEDTQSNRDITGNNNTQDGRHSPVQTDAHEEEGNQTSLQSGSLGTQPPANEDCTTSLNKGAREKIMLVTSQKKKKGRRKENATTDESSLPFSDTDAALVASKR</sequence>
<feature type="compositionally biased region" description="Polar residues" evidence="1">
    <location>
        <begin position="1084"/>
        <end position="1108"/>
    </location>
</feature>
<name>A0A2T7NN42_POMCA</name>
<dbReference type="InterPro" id="IPR003599">
    <property type="entry name" value="Ig_sub"/>
</dbReference>
<comment type="caution">
    <text evidence="4">The sequence shown here is derived from an EMBL/GenBank/DDBJ whole genome shotgun (WGS) entry which is preliminary data.</text>
</comment>
<feature type="compositionally biased region" description="Polar residues" evidence="1">
    <location>
        <begin position="1040"/>
        <end position="1049"/>
    </location>
</feature>
<evidence type="ECO:0000259" key="3">
    <source>
        <dbReference type="PROSITE" id="PS50835"/>
    </source>
</evidence>
<reference evidence="4 5" key="1">
    <citation type="submission" date="2018-04" db="EMBL/GenBank/DDBJ databases">
        <title>The genome of golden apple snail Pomacea canaliculata provides insight into stress tolerance and invasive adaptation.</title>
        <authorList>
            <person name="Liu C."/>
            <person name="Liu B."/>
            <person name="Ren Y."/>
            <person name="Zhang Y."/>
            <person name="Wang H."/>
            <person name="Li S."/>
            <person name="Jiang F."/>
            <person name="Yin L."/>
            <person name="Zhang G."/>
            <person name="Qian W."/>
            <person name="Fan W."/>
        </authorList>
    </citation>
    <scope>NUCLEOTIDE SEQUENCE [LARGE SCALE GENOMIC DNA]</scope>
    <source>
        <strain evidence="4">SZHN2017</strain>
        <tissue evidence="4">Muscle</tissue>
    </source>
</reference>
<feature type="compositionally biased region" description="Polar residues" evidence="1">
    <location>
        <begin position="1014"/>
        <end position="1033"/>
    </location>
</feature>
<accession>A0A2T7NN42</accession>
<evidence type="ECO:0000313" key="5">
    <source>
        <dbReference type="Proteomes" id="UP000245119"/>
    </source>
</evidence>
<feature type="domain" description="Ig-like" evidence="3">
    <location>
        <begin position="822"/>
        <end position="933"/>
    </location>
</feature>